<evidence type="ECO:0000256" key="5">
    <source>
        <dbReference type="ARBA" id="ARBA00022856"/>
    </source>
</evidence>
<sequence length="773" mass="87617">MAEVKETSVDAEAKANQAEADLKAFSTLHRWDPNLERDKQDAIENAIQKGDSKAEVALEGVLEQNSPYPEVIAAVPAVDEDLPANTIRAWVIGLLFTMIGSGLNMLFSLRNPSITISSLVAQLVSYPVGKLWEKCMPDRQFNVFGLKFNLNPGPFNVKEHTIIVVMANVTFGSGVAYSTDTIEALRGFYGQGLHYDLGYGFNLLFTFTTQMLGFGLAGSFRRFLVYPAAIIFPVVLPNCALFHALHKKNDATDPSQTNGWSISRYRWFLYVVAGGFVWYFVPGFIWQGLSVFAFITWIKPNSPVINQLFGGFSGLSLVPITFDWTYITSPLIPPWHAIANAMIGLVVFMIITPLGIHYTKSWYSEYLPMSDSDSYDNTASPYNVTRILDENYNFSLAKYKEYSPIFLSTTFAMCYGLSFASIIATMVHTFLYHRREIWYRFKASRDQEDDIHMKLMKRYKEAPDWWFWALFIVIFAMGLGTVLGYPTHLTWWAFFIAIIIAAVWYIQIGLNVFTEFIIGYMLPGRPLAMMCFKTLGYITMYQGLLYTQDLKMAHYMKVPPRSLFWAQAIATIWGSIVQIVVLDWAFKNINGICTSDQSARFTCPNGRVFFNASIIWGAIGPGRMFSGSAIYSNLQWFWLLGAVTPVIFYFAGRTWPRSPARYLNAPVMFGQLSYIPPATPLIYLSWGIVGFVFNKLIRSRFRPWWLRYNYITSAALDSGLALSTIVIFFALLLPQVDPPNWWGNRVVQSTMDAQGTAVQRQVADGERFGPSSW</sequence>
<evidence type="ECO:0000256" key="4">
    <source>
        <dbReference type="ARBA" id="ARBA00022692"/>
    </source>
</evidence>
<keyword evidence="7 9" id="KW-1133">Transmembrane helix</keyword>
<feature type="transmembrane region" description="Helical" evidence="9">
    <location>
        <begin position="564"/>
        <end position="586"/>
    </location>
</feature>
<dbReference type="OrthoDB" id="9986677at2759"/>
<evidence type="ECO:0008006" key="12">
    <source>
        <dbReference type="Google" id="ProtNLM"/>
    </source>
</evidence>
<dbReference type="GO" id="GO:0016020">
    <property type="term" value="C:membrane"/>
    <property type="evidence" value="ECO:0007669"/>
    <property type="project" value="UniProtKB-SubCell"/>
</dbReference>
<dbReference type="GO" id="GO:0035673">
    <property type="term" value="F:oligopeptide transmembrane transporter activity"/>
    <property type="evidence" value="ECO:0007669"/>
    <property type="project" value="InterPro"/>
</dbReference>
<dbReference type="RefSeq" id="XP_033396777.1">
    <property type="nucleotide sequence ID" value="XM_033544905.1"/>
</dbReference>
<feature type="transmembrane region" description="Helical" evidence="9">
    <location>
        <begin position="267"/>
        <end position="298"/>
    </location>
</feature>
<keyword evidence="11" id="KW-1185">Reference proteome</keyword>
<name>A0A6A6BCW6_9PEZI</name>
<dbReference type="NCBIfam" id="TIGR00727">
    <property type="entry name" value="ISP4_OPT"/>
    <property type="match status" value="1"/>
</dbReference>
<reference evidence="10" key="1">
    <citation type="journal article" date="2020" name="Stud. Mycol.">
        <title>101 Dothideomycetes genomes: a test case for predicting lifestyles and emergence of pathogens.</title>
        <authorList>
            <person name="Haridas S."/>
            <person name="Albert R."/>
            <person name="Binder M."/>
            <person name="Bloem J."/>
            <person name="Labutti K."/>
            <person name="Salamov A."/>
            <person name="Andreopoulos B."/>
            <person name="Baker S."/>
            <person name="Barry K."/>
            <person name="Bills G."/>
            <person name="Bluhm B."/>
            <person name="Cannon C."/>
            <person name="Castanera R."/>
            <person name="Culley D."/>
            <person name="Daum C."/>
            <person name="Ezra D."/>
            <person name="Gonzalez J."/>
            <person name="Henrissat B."/>
            <person name="Kuo A."/>
            <person name="Liang C."/>
            <person name="Lipzen A."/>
            <person name="Lutzoni F."/>
            <person name="Magnuson J."/>
            <person name="Mondo S."/>
            <person name="Nolan M."/>
            <person name="Ohm R."/>
            <person name="Pangilinan J."/>
            <person name="Park H.-J."/>
            <person name="Ramirez L."/>
            <person name="Alfaro M."/>
            <person name="Sun H."/>
            <person name="Tritt A."/>
            <person name="Yoshinaga Y."/>
            <person name="Zwiers L.-H."/>
            <person name="Turgeon B."/>
            <person name="Goodwin S."/>
            <person name="Spatafora J."/>
            <person name="Crous P."/>
            <person name="Grigoriev I."/>
        </authorList>
    </citation>
    <scope>NUCLEOTIDE SEQUENCE</scope>
    <source>
        <strain evidence="10">CBS 121167</strain>
    </source>
</reference>
<organism evidence="10 11">
    <name type="scientific">Aplosporella prunicola CBS 121167</name>
    <dbReference type="NCBI Taxonomy" id="1176127"/>
    <lineage>
        <taxon>Eukaryota</taxon>
        <taxon>Fungi</taxon>
        <taxon>Dikarya</taxon>
        <taxon>Ascomycota</taxon>
        <taxon>Pezizomycotina</taxon>
        <taxon>Dothideomycetes</taxon>
        <taxon>Dothideomycetes incertae sedis</taxon>
        <taxon>Botryosphaeriales</taxon>
        <taxon>Aplosporellaceae</taxon>
        <taxon>Aplosporella</taxon>
    </lineage>
</organism>
<keyword evidence="5" id="KW-0571">Peptide transport</keyword>
<keyword evidence="4 9" id="KW-0812">Transmembrane</keyword>
<dbReference type="PANTHER" id="PTHR22601">
    <property type="entry name" value="ISP4 LIKE PROTEIN"/>
    <property type="match status" value="1"/>
</dbReference>
<gene>
    <name evidence="10" type="ORF">K452DRAFT_327313</name>
</gene>
<dbReference type="Pfam" id="PF03169">
    <property type="entry name" value="OPT"/>
    <property type="match status" value="1"/>
</dbReference>
<evidence type="ECO:0000256" key="8">
    <source>
        <dbReference type="ARBA" id="ARBA00023136"/>
    </source>
</evidence>
<comment type="subcellular location">
    <subcellularLocation>
        <location evidence="1">Membrane</location>
        <topology evidence="1">Multi-pass membrane protein</topology>
    </subcellularLocation>
</comment>
<feature type="transmembrane region" description="Helical" evidence="9">
    <location>
        <begin position="304"/>
        <end position="326"/>
    </location>
</feature>
<proteinExistence type="inferred from homology"/>
<keyword evidence="6" id="KW-0653">Protein transport</keyword>
<evidence type="ECO:0000256" key="7">
    <source>
        <dbReference type="ARBA" id="ARBA00022989"/>
    </source>
</evidence>
<feature type="transmembrane region" description="Helical" evidence="9">
    <location>
        <begin position="633"/>
        <end position="652"/>
    </location>
</feature>
<keyword evidence="8 9" id="KW-0472">Membrane</keyword>
<feature type="transmembrane region" description="Helical" evidence="9">
    <location>
        <begin position="672"/>
        <end position="693"/>
    </location>
</feature>
<dbReference type="EMBL" id="ML995488">
    <property type="protein sequence ID" value="KAF2141064.1"/>
    <property type="molecule type" value="Genomic_DNA"/>
</dbReference>
<evidence type="ECO:0000256" key="3">
    <source>
        <dbReference type="ARBA" id="ARBA00022448"/>
    </source>
</evidence>
<dbReference type="InterPro" id="IPR004813">
    <property type="entry name" value="OPT"/>
</dbReference>
<dbReference type="NCBIfam" id="TIGR00728">
    <property type="entry name" value="OPT_sfam"/>
    <property type="match status" value="1"/>
</dbReference>
<evidence type="ECO:0000256" key="2">
    <source>
        <dbReference type="ARBA" id="ARBA00008807"/>
    </source>
</evidence>
<evidence type="ECO:0000256" key="1">
    <source>
        <dbReference type="ARBA" id="ARBA00004141"/>
    </source>
</evidence>
<dbReference type="InterPro" id="IPR004648">
    <property type="entry name" value="Oligpept_transpt"/>
</dbReference>
<evidence type="ECO:0000313" key="10">
    <source>
        <dbReference type="EMBL" id="KAF2141064.1"/>
    </source>
</evidence>
<feature type="transmembrane region" description="Helical" evidence="9">
    <location>
        <begin position="405"/>
        <end position="432"/>
    </location>
</feature>
<evidence type="ECO:0000313" key="11">
    <source>
        <dbReference type="Proteomes" id="UP000799438"/>
    </source>
</evidence>
<feature type="transmembrane region" description="Helical" evidence="9">
    <location>
        <begin position="491"/>
        <end position="514"/>
    </location>
</feature>
<dbReference type="AlphaFoldDB" id="A0A6A6BCW6"/>
<protein>
    <recommendedName>
        <fullName evidence="12">OPT family small oligopeptide transporter</fullName>
    </recommendedName>
</protein>
<accession>A0A6A6BCW6</accession>
<dbReference type="Proteomes" id="UP000799438">
    <property type="component" value="Unassembled WGS sequence"/>
</dbReference>
<feature type="transmembrane region" description="Helical" evidence="9">
    <location>
        <begin position="714"/>
        <end position="733"/>
    </location>
</feature>
<feature type="transmembrane region" description="Helical" evidence="9">
    <location>
        <begin position="223"/>
        <end position="246"/>
    </location>
</feature>
<feature type="transmembrane region" description="Helical" evidence="9">
    <location>
        <begin position="197"/>
        <end position="217"/>
    </location>
</feature>
<feature type="transmembrane region" description="Helical" evidence="9">
    <location>
        <begin position="526"/>
        <end position="544"/>
    </location>
</feature>
<keyword evidence="3" id="KW-0813">Transport</keyword>
<evidence type="ECO:0000256" key="9">
    <source>
        <dbReference type="SAM" id="Phobius"/>
    </source>
</evidence>
<feature type="transmembrane region" description="Helical" evidence="9">
    <location>
        <begin position="465"/>
        <end position="485"/>
    </location>
</feature>
<dbReference type="GeneID" id="54302401"/>
<feature type="transmembrane region" description="Helical" evidence="9">
    <location>
        <begin position="338"/>
        <end position="359"/>
    </location>
</feature>
<feature type="transmembrane region" description="Helical" evidence="9">
    <location>
        <begin position="87"/>
        <end position="107"/>
    </location>
</feature>
<evidence type="ECO:0000256" key="6">
    <source>
        <dbReference type="ARBA" id="ARBA00022927"/>
    </source>
</evidence>
<dbReference type="GO" id="GO:0015031">
    <property type="term" value="P:protein transport"/>
    <property type="evidence" value="ECO:0007669"/>
    <property type="project" value="UniProtKB-KW"/>
</dbReference>
<comment type="similarity">
    <text evidence="2">Belongs to the oligopeptide OPT transporter family.</text>
</comment>